<dbReference type="EMBL" id="JBHMAR010000006">
    <property type="protein sequence ID" value="MFB9735118.1"/>
    <property type="molecule type" value="Genomic_DNA"/>
</dbReference>
<feature type="compositionally biased region" description="Basic residues" evidence="1">
    <location>
        <begin position="98"/>
        <end position="108"/>
    </location>
</feature>
<sequence>MAEPSDRRLGEIESRLHRDDPRFADALAAGRPRRPREYRRTGAWLLLAVALTALGAGITLAHGLLIATGLVLAGTAAELSDPHRGTRAHRGPADPHRGTRGHRGPPGP</sequence>
<organism evidence="3 4">
    <name type="scientific">Streptomyces thermocoprophilus</name>
    <dbReference type="NCBI Taxonomy" id="78356"/>
    <lineage>
        <taxon>Bacteria</taxon>
        <taxon>Bacillati</taxon>
        <taxon>Actinomycetota</taxon>
        <taxon>Actinomycetes</taxon>
        <taxon>Kitasatosporales</taxon>
        <taxon>Streptomycetaceae</taxon>
        <taxon>Streptomyces</taxon>
    </lineage>
</organism>
<accession>A0ABV5VBU8</accession>
<keyword evidence="2" id="KW-1133">Transmembrane helix</keyword>
<dbReference type="RefSeq" id="WP_247462658.1">
    <property type="nucleotide sequence ID" value="NZ_JBHMAR010000006.1"/>
</dbReference>
<keyword evidence="2" id="KW-0472">Membrane</keyword>
<feature type="transmembrane region" description="Helical" evidence="2">
    <location>
        <begin position="43"/>
        <end position="73"/>
    </location>
</feature>
<gene>
    <name evidence="3" type="ORF">ACFFRO_08230</name>
</gene>
<evidence type="ECO:0000313" key="4">
    <source>
        <dbReference type="Proteomes" id="UP001589703"/>
    </source>
</evidence>
<name>A0ABV5VBU8_9ACTN</name>
<proteinExistence type="predicted"/>
<dbReference type="Pfam" id="PF11239">
    <property type="entry name" value="DUF3040"/>
    <property type="match status" value="1"/>
</dbReference>
<reference evidence="3 4" key="1">
    <citation type="submission" date="2024-09" db="EMBL/GenBank/DDBJ databases">
        <authorList>
            <person name="Sun Q."/>
            <person name="Mori K."/>
        </authorList>
    </citation>
    <scope>NUCLEOTIDE SEQUENCE [LARGE SCALE GENOMIC DNA]</scope>
    <source>
        <strain evidence="3 4">JCM 10918</strain>
    </source>
</reference>
<evidence type="ECO:0000256" key="1">
    <source>
        <dbReference type="SAM" id="MobiDB-lite"/>
    </source>
</evidence>
<evidence type="ECO:0000313" key="3">
    <source>
        <dbReference type="EMBL" id="MFB9735118.1"/>
    </source>
</evidence>
<feature type="region of interest" description="Disordered" evidence="1">
    <location>
        <begin position="79"/>
        <end position="108"/>
    </location>
</feature>
<keyword evidence="2" id="KW-0812">Transmembrane</keyword>
<keyword evidence="4" id="KW-1185">Reference proteome</keyword>
<evidence type="ECO:0000256" key="2">
    <source>
        <dbReference type="SAM" id="Phobius"/>
    </source>
</evidence>
<dbReference type="Proteomes" id="UP001589703">
    <property type="component" value="Unassembled WGS sequence"/>
</dbReference>
<protein>
    <submittedName>
        <fullName evidence="3">DUF3040 domain-containing protein</fullName>
    </submittedName>
</protein>
<comment type="caution">
    <text evidence="3">The sequence shown here is derived from an EMBL/GenBank/DDBJ whole genome shotgun (WGS) entry which is preliminary data.</text>
</comment>
<dbReference type="InterPro" id="IPR021401">
    <property type="entry name" value="DUF3040"/>
</dbReference>